<evidence type="ECO:0000256" key="6">
    <source>
        <dbReference type="ARBA" id="ARBA00023136"/>
    </source>
</evidence>
<comment type="subcellular location">
    <subcellularLocation>
        <location evidence="1">Membrane</location>
        <topology evidence="1">Multi-pass membrane protein</topology>
    </subcellularLocation>
</comment>
<evidence type="ECO:0000256" key="3">
    <source>
        <dbReference type="ARBA" id="ARBA00022448"/>
    </source>
</evidence>
<dbReference type="InterPro" id="IPR036259">
    <property type="entry name" value="MFS_trans_sf"/>
</dbReference>
<evidence type="ECO:0000256" key="1">
    <source>
        <dbReference type="ARBA" id="ARBA00004141"/>
    </source>
</evidence>
<feature type="transmembrane region" description="Helical" evidence="8">
    <location>
        <begin position="97"/>
        <end position="116"/>
    </location>
</feature>
<evidence type="ECO:0000256" key="2">
    <source>
        <dbReference type="ARBA" id="ARBA00010992"/>
    </source>
</evidence>
<dbReference type="PROSITE" id="PS50850">
    <property type="entry name" value="MFS"/>
    <property type="match status" value="1"/>
</dbReference>
<dbReference type="AlphaFoldDB" id="A0A433T803"/>
<dbReference type="GO" id="GO:0005366">
    <property type="term" value="F:myo-inositol:proton symporter activity"/>
    <property type="evidence" value="ECO:0007669"/>
    <property type="project" value="TreeGrafter"/>
</dbReference>
<gene>
    <name evidence="10" type="ORF">EGW08_014496</name>
</gene>
<keyword evidence="5 8" id="KW-1133">Transmembrane helix</keyword>
<dbReference type="InterPro" id="IPR005829">
    <property type="entry name" value="Sugar_transporter_CS"/>
</dbReference>
<comment type="similarity">
    <text evidence="2">Belongs to the major facilitator superfamily. Sugar transporter (TC 2.A.1.1) family.</text>
</comment>
<evidence type="ECO:0000256" key="4">
    <source>
        <dbReference type="ARBA" id="ARBA00022692"/>
    </source>
</evidence>
<keyword evidence="4 8" id="KW-0812">Transmembrane</keyword>
<accession>A0A433T803</accession>
<dbReference type="PANTHER" id="PTHR48020">
    <property type="entry name" value="PROTON MYO-INOSITOL COTRANSPORTER"/>
    <property type="match status" value="1"/>
</dbReference>
<feature type="transmembrane region" description="Helical" evidence="8">
    <location>
        <begin position="28"/>
        <end position="50"/>
    </location>
</feature>
<sequence length="253" mass="27093">MPSDTSNRVGPAEATGGEQARPKKHPTIIYLLAMCATVGGALFGYDTGIINGANLLIKDEFDLTDAWIEHIVSSAVGAAAVFSLVSGVIADAIGRKTAIMAAAVVFTIGGFVMGIANGKWMLLIGRITVGAAIGIVSSVVPVYVSECSPADIRGRLITLNQLFITLGIWVSAMLAAIFQELDDGWRYMLGLAAVPGVVQFLCFLALPESPRWQVMKNKIPKAKKTLMQIRATSDVNEELERIVQSLEEEKKTK</sequence>
<feature type="transmembrane region" description="Helical" evidence="8">
    <location>
        <begin position="122"/>
        <end position="144"/>
    </location>
</feature>
<dbReference type="GO" id="GO:0016324">
    <property type="term" value="C:apical plasma membrane"/>
    <property type="evidence" value="ECO:0007669"/>
    <property type="project" value="TreeGrafter"/>
</dbReference>
<dbReference type="InterPro" id="IPR003663">
    <property type="entry name" value="Sugar/inositol_transpt"/>
</dbReference>
<keyword evidence="3" id="KW-0813">Transport</keyword>
<evidence type="ECO:0000259" key="9">
    <source>
        <dbReference type="PROSITE" id="PS50850"/>
    </source>
</evidence>
<evidence type="ECO:0000256" key="7">
    <source>
        <dbReference type="SAM" id="MobiDB-lite"/>
    </source>
</evidence>
<dbReference type="EMBL" id="RQTK01000556">
    <property type="protein sequence ID" value="RUS77737.1"/>
    <property type="molecule type" value="Genomic_DNA"/>
</dbReference>
<evidence type="ECO:0000313" key="10">
    <source>
        <dbReference type="EMBL" id="RUS77737.1"/>
    </source>
</evidence>
<evidence type="ECO:0000256" key="5">
    <source>
        <dbReference type="ARBA" id="ARBA00022989"/>
    </source>
</evidence>
<feature type="transmembrane region" description="Helical" evidence="8">
    <location>
        <begin position="184"/>
        <end position="206"/>
    </location>
</feature>
<reference evidence="10 11" key="1">
    <citation type="submission" date="2019-01" db="EMBL/GenBank/DDBJ databases">
        <title>A draft genome assembly of the solar-powered sea slug Elysia chlorotica.</title>
        <authorList>
            <person name="Cai H."/>
            <person name="Li Q."/>
            <person name="Fang X."/>
            <person name="Li J."/>
            <person name="Curtis N.E."/>
            <person name="Altenburger A."/>
            <person name="Shibata T."/>
            <person name="Feng M."/>
            <person name="Maeda T."/>
            <person name="Schwartz J.A."/>
            <person name="Shigenobu S."/>
            <person name="Lundholm N."/>
            <person name="Nishiyama T."/>
            <person name="Yang H."/>
            <person name="Hasebe M."/>
            <person name="Li S."/>
            <person name="Pierce S.K."/>
            <person name="Wang J."/>
        </authorList>
    </citation>
    <scope>NUCLEOTIDE SEQUENCE [LARGE SCALE GENOMIC DNA]</scope>
    <source>
        <strain evidence="10">EC2010</strain>
        <tissue evidence="10">Whole organism of an adult</tissue>
    </source>
</reference>
<feature type="domain" description="Major facilitator superfamily (MFS) profile" evidence="9">
    <location>
        <begin position="32"/>
        <end position="253"/>
    </location>
</feature>
<dbReference type="Gene3D" id="1.20.1250.20">
    <property type="entry name" value="MFS general substrate transporter like domains"/>
    <property type="match status" value="1"/>
</dbReference>
<dbReference type="PROSITE" id="PS00216">
    <property type="entry name" value="SUGAR_TRANSPORT_1"/>
    <property type="match status" value="1"/>
</dbReference>
<protein>
    <recommendedName>
        <fullName evidence="9">Major facilitator superfamily (MFS) profile domain-containing protein</fullName>
    </recommendedName>
</protein>
<feature type="transmembrane region" description="Helical" evidence="8">
    <location>
        <begin position="156"/>
        <end position="178"/>
    </location>
</feature>
<dbReference type="InterPro" id="IPR050814">
    <property type="entry name" value="Myo-inositol_Transporter"/>
</dbReference>
<evidence type="ECO:0000313" key="11">
    <source>
        <dbReference type="Proteomes" id="UP000271974"/>
    </source>
</evidence>
<dbReference type="PRINTS" id="PR00171">
    <property type="entry name" value="SUGRTRNSPORT"/>
</dbReference>
<dbReference type="OrthoDB" id="6339427at2759"/>
<feature type="region of interest" description="Disordered" evidence="7">
    <location>
        <begin position="1"/>
        <end position="20"/>
    </location>
</feature>
<name>A0A433T803_ELYCH</name>
<dbReference type="SUPFAM" id="SSF103473">
    <property type="entry name" value="MFS general substrate transporter"/>
    <property type="match status" value="1"/>
</dbReference>
<dbReference type="PANTHER" id="PTHR48020:SF12">
    <property type="entry name" value="PROTON MYO-INOSITOL COTRANSPORTER"/>
    <property type="match status" value="1"/>
</dbReference>
<proteinExistence type="inferred from homology"/>
<organism evidence="10 11">
    <name type="scientific">Elysia chlorotica</name>
    <name type="common">Eastern emerald elysia</name>
    <name type="synonym">Sea slug</name>
    <dbReference type="NCBI Taxonomy" id="188477"/>
    <lineage>
        <taxon>Eukaryota</taxon>
        <taxon>Metazoa</taxon>
        <taxon>Spiralia</taxon>
        <taxon>Lophotrochozoa</taxon>
        <taxon>Mollusca</taxon>
        <taxon>Gastropoda</taxon>
        <taxon>Heterobranchia</taxon>
        <taxon>Euthyneura</taxon>
        <taxon>Panpulmonata</taxon>
        <taxon>Sacoglossa</taxon>
        <taxon>Placobranchoidea</taxon>
        <taxon>Plakobranchidae</taxon>
        <taxon>Elysia</taxon>
    </lineage>
</organism>
<dbReference type="InterPro" id="IPR005828">
    <property type="entry name" value="MFS_sugar_transport-like"/>
</dbReference>
<dbReference type="Pfam" id="PF00083">
    <property type="entry name" value="Sugar_tr"/>
    <property type="match status" value="1"/>
</dbReference>
<dbReference type="InterPro" id="IPR020846">
    <property type="entry name" value="MFS_dom"/>
</dbReference>
<dbReference type="STRING" id="188477.A0A433T803"/>
<dbReference type="Proteomes" id="UP000271974">
    <property type="component" value="Unassembled WGS sequence"/>
</dbReference>
<feature type="transmembrane region" description="Helical" evidence="8">
    <location>
        <begin position="70"/>
        <end position="90"/>
    </location>
</feature>
<keyword evidence="6 8" id="KW-0472">Membrane</keyword>
<feature type="non-terminal residue" evidence="10">
    <location>
        <position position="253"/>
    </location>
</feature>
<evidence type="ECO:0000256" key="8">
    <source>
        <dbReference type="SAM" id="Phobius"/>
    </source>
</evidence>
<keyword evidence="11" id="KW-1185">Reference proteome</keyword>
<comment type="caution">
    <text evidence="10">The sequence shown here is derived from an EMBL/GenBank/DDBJ whole genome shotgun (WGS) entry which is preliminary data.</text>
</comment>